<accession>A0A0V1L1C7</accession>
<organism evidence="2 3">
    <name type="scientific">Trichinella nativa</name>
    <dbReference type="NCBI Taxonomy" id="6335"/>
    <lineage>
        <taxon>Eukaryota</taxon>
        <taxon>Metazoa</taxon>
        <taxon>Ecdysozoa</taxon>
        <taxon>Nematoda</taxon>
        <taxon>Enoplea</taxon>
        <taxon>Dorylaimia</taxon>
        <taxon>Trichinellida</taxon>
        <taxon>Trichinellidae</taxon>
        <taxon>Trichinella</taxon>
    </lineage>
</organism>
<evidence type="ECO:0000313" key="2">
    <source>
        <dbReference type="EMBL" id="KRZ53369.1"/>
    </source>
</evidence>
<feature type="domain" description="SF4 helicase" evidence="1">
    <location>
        <begin position="401"/>
        <end position="661"/>
    </location>
</feature>
<reference evidence="2 3" key="1">
    <citation type="submission" date="2015-05" db="EMBL/GenBank/DDBJ databases">
        <title>Evolution of Trichinella species and genotypes.</title>
        <authorList>
            <person name="Korhonen P.K."/>
            <person name="Edoardo P."/>
            <person name="Giuseppe L.R."/>
            <person name="Gasser R.B."/>
        </authorList>
    </citation>
    <scope>NUCLEOTIDE SEQUENCE [LARGE SCALE GENOMIC DNA]</scope>
    <source>
        <strain evidence="2">ISS10</strain>
    </source>
</reference>
<dbReference type="InterPro" id="IPR027417">
    <property type="entry name" value="P-loop_NTPase"/>
</dbReference>
<dbReference type="GO" id="GO:0005524">
    <property type="term" value="F:ATP binding"/>
    <property type="evidence" value="ECO:0007669"/>
    <property type="project" value="InterPro"/>
</dbReference>
<dbReference type="InterPro" id="IPR007694">
    <property type="entry name" value="DNA_helicase_DnaB-like_C"/>
</dbReference>
<dbReference type="AlphaFoldDB" id="A0A0V1L1C7"/>
<dbReference type="GO" id="GO:0043139">
    <property type="term" value="F:5'-3' DNA helicase activity"/>
    <property type="evidence" value="ECO:0007669"/>
    <property type="project" value="InterPro"/>
</dbReference>
<dbReference type="PROSITE" id="PS51199">
    <property type="entry name" value="SF4_HELICASE"/>
    <property type="match status" value="1"/>
</dbReference>
<dbReference type="Gene3D" id="3.40.50.300">
    <property type="entry name" value="P-loop containing nucleotide triphosphate hydrolases"/>
    <property type="match status" value="1"/>
</dbReference>
<dbReference type="GO" id="GO:0005739">
    <property type="term" value="C:mitochondrion"/>
    <property type="evidence" value="ECO:0007669"/>
    <property type="project" value="TreeGrafter"/>
</dbReference>
<dbReference type="GO" id="GO:0006264">
    <property type="term" value="P:mitochondrial DNA replication"/>
    <property type="evidence" value="ECO:0007669"/>
    <property type="project" value="TreeGrafter"/>
</dbReference>
<keyword evidence="3" id="KW-1185">Reference proteome</keyword>
<sequence length="740" mass="85905">MALVQKTAAFFSAITRNKSKLFLDRRSRLNHLKHNRRILPRRWDENKNRISTSGKIQKINSETLLSNQQRNARELSLQICSCQSRNLQIVYYLPKKYGKSYDLAKNGMRVSKYVLSISPILYYLTISYRSFSKWQNRFVFDCYHLKSEKSFKCSTLLFGDVANCLPDELWNDGLSVDMLSLKEWHELTCAFTQKHISRRSFQKYHVRISKDKTAMIFPSFTHFGEECYPAPVGVKLVSLTDFKEIPLQAVSSPRGLFGFNLIMSISDVVVLALSEWEAMFLFEKSGLPVVVLPKNCGQFENEALPLLTHFKKLILWFPPDQLELAKKYMQLLGFDRTFFVRQVVHSSLIKGLSIYDYYTRSSKSKVSVPQCLAQSLRMLHPCISPIGDLRSTVFDYIYRQGVTKGIAQWNRFHILNSYLGGLRLGELTIVSGPTGCGKTTFISLYSLDLCEQLEKQINTLWCSFEVSTARLVHVMMQQLNSRKIDETIPERELEIMYNKLSLLPLYFTKFNGSFEFREVVEAIEHHVEIYDIRHVVVDNLQFLAGAVDQMVSDRFTVQDRVFAEFRRIATERNVHLTLVVHPRKELDSGQLSLNSLYGGVKASQEADNVYVVQVKREIDAFGIPKIHRYFQILKNRRMGELELVIASYGTLIRRLMLNDGSDIYFMRLNIPQLTCHRINFHQKYFQRMSAFETFFEICCIPSVFDFFNGRFLSTTVYTPHRIAHSNLHCRCAKLCANQRD</sequence>
<comment type="caution">
    <text evidence="2">The sequence shown here is derived from an EMBL/GenBank/DDBJ whole genome shotgun (WGS) entry which is preliminary data.</text>
</comment>
<proteinExistence type="predicted"/>
<dbReference type="EMBL" id="JYDW01000166">
    <property type="protein sequence ID" value="KRZ53369.1"/>
    <property type="molecule type" value="Genomic_DNA"/>
</dbReference>
<gene>
    <name evidence="2" type="primary">Peo1</name>
    <name evidence="2" type="ORF">T02_10411</name>
</gene>
<name>A0A0V1L1C7_9BILA</name>
<dbReference type="InterPro" id="IPR027032">
    <property type="entry name" value="Twinkle-like"/>
</dbReference>
<dbReference type="CDD" id="cd01122">
    <property type="entry name" value="Twinkle_C"/>
    <property type="match status" value="1"/>
</dbReference>
<feature type="non-terminal residue" evidence="2">
    <location>
        <position position="740"/>
    </location>
</feature>
<dbReference type="STRING" id="6335.A0A0V1L1C7"/>
<dbReference type="GO" id="GO:0003697">
    <property type="term" value="F:single-stranded DNA binding"/>
    <property type="evidence" value="ECO:0007669"/>
    <property type="project" value="InterPro"/>
</dbReference>
<dbReference type="Proteomes" id="UP000054721">
    <property type="component" value="Unassembled WGS sequence"/>
</dbReference>
<dbReference type="PANTHER" id="PTHR12873">
    <property type="entry name" value="T7-LIKE MITOCHONDRIAL DNA HELICASE"/>
    <property type="match status" value="1"/>
</dbReference>
<protein>
    <submittedName>
        <fullName evidence="2">Twinkle protein, mitochondrial</fullName>
    </submittedName>
</protein>
<dbReference type="Pfam" id="PF13481">
    <property type="entry name" value="AAA_25"/>
    <property type="match status" value="1"/>
</dbReference>
<evidence type="ECO:0000259" key="1">
    <source>
        <dbReference type="PROSITE" id="PS51199"/>
    </source>
</evidence>
<evidence type="ECO:0000313" key="3">
    <source>
        <dbReference type="Proteomes" id="UP000054721"/>
    </source>
</evidence>
<dbReference type="SUPFAM" id="SSF52540">
    <property type="entry name" value="P-loop containing nucleoside triphosphate hydrolases"/>
    <property type="match status" value="1"/>
</dbReference>
<dbReference type="PANTHER" id="PTHR12873:SF0">
    <property type="entry name" value="TWINKLE MTDNA HELICASE"/>
    <property type="match status" value="1"/>
</dbReference>
<dbReference type="OrthoDB" id="275278at2759"/>